<evidence type="ECO:0000256" key="1">
    <source>
        <dbReference type="ARBA" id="ARBA00038232"/>
    </source>
</evidence>
<dbReference type="PANTHER" id="PTHR33795:SF1">
    <property type="entry name" value="INSERTION ELEMENT IS150 PROTEIN INSJ"/>
    <property type="match status" value="1"/>
</dbReference>
<proteinExistence type="inferred from homology"/>
<dbReference type="PANTHER" id="PTHR33795">
    <property type="entry name" value="INSERTION ELEMENT IS150 PROTEIN INSJ"/>
    <property type="match status" value="1"/>
</dbReference>
<gene>
    <name evidence="4" type="ORF">FD50_GL000403</name>
</gene>
<dbReference type="PATRIC" id="fig|1423801.4.peg.410"/>
<protein>
    <recommendedName>
        <fullName evidence="3">Insertion element IS150 protein InsJ-like helix-turn-helix domain-containing protein</fullName>
    </recommendedName>
</protein>
<accession>A0A0R1V6B1</accession>
<reference evidence="4 5" key="1">
    <citation type="journal article" date="2015" name="Genome Announc.">
        <title>Expanding the biotechnology potential of lactobacilli through comparative genomics of 213 strains and associated genera.</title>
        <authorList>
            <person name="Sun Z."/>
            <person name="Harris H.M."/>
            <person name="McCann A."/>
            <person name="Guo C."/>
            <person name="Argimon S."/>
            <person name="Zhang W."/>
            <person name="Yang X."/>
            <person name="Jeffery I.B."/>
            <person name="Cooney J.C."/>
            <person name="Kagawa T.F."/>
            <person name="Liu W."/>
            <person name="Song Y."/>
            <person name="Salvetti E."/>
            <person name="Wrobel A."/>
            <person name="Rasinkangas P."/>
            <person name="Parkhill J."/>
            <person name="Rea M.C."/>
            <person name="O'Sullivan O."/>
            <person name="Ritari J."/>
            <person name="Douillard F.P."/>
            <person name="Paul Ross R."/>
            <person name="Yang R."/>
            <person name="Briner A.E."/>
            <person name="Felis G.E."/>
            <person name="de Vos W.M."/>
            <person name="Barrangou R."/>
            <person name="Klaenhammer T.R."/>
            <person name="Caufield P.W."/>
            <person name="Cui Y."/>
            <person name="Zhang H."/>
            <person name="O'Toole P.W."/>
        </authorList>
    </citation>
    <scope>NUCLEOTIDE SEQUENCE [LARGE SCALE GENOMIC DNA]</scope>
    <source>
        <strain evidence="4 5">DSM 16230</strain>
    </source>
</reference>
<organism evidence="4 5">
    <name type="scientific">Liquorilactobacillus satsumensis DSM 16230 = JCM 12392</name>
    <dbReference type="NCBI Taxonomy" id="1423801"/>
    <lineage>
        <taxon>Bacteria</taxon>
        <taxon>Bacillati</taxon>
        <taxon>Bacillota</taxon>
        <taxon>Bacilli</taxon>
        <taxon>Lactobacillales</taxon>
        <taxon>Lactobacillaceae</taxon>
        <taxon>Liquorilactobacillus</taxon>
    </lineage>
</organism>
<dbReference type="Gene3D" id="1.10.10.10">
    <property type="entry name" value="Winged helix-like DNA-binding domain superfamily/Winged helix DNA-binding domain"/>
    <property type="match status" value="2"/>
</dbReference>
<feature type="coiled-coil region" evidence="2">
    <location>
        <begin position="146"/>
        <end position="173"/>
    </location>
</feature>
<evidence type="ECO:0000313" key="5">
    <source>
        <dbReference type="Proteomes" id="UP000051166"/>
    </source>
</evidence>
<dbReference type="GO" id="GO:0043565">
    <property type="term" value="F:sequence-specific DNA binding"/>
    <property type="evidence" value="ECO:0007669"/>
    <property type="project" value="InterPro"/>
</dbReference>
<keyword evidence="5" id="KW-1185">Reference proteome</keyword>
<comment type="caution">
    <text evidence="4">The sequence shown here is derived from an EMBL/GenBank/DDBJ whole genome shotgun (WGS) entry which is preliminary data.</text>
</comment>
<keyword evidence="2" id="KW-0175">Coiled coil</keyword>
<dbReference type="STRING" id="1423801.FD50_GL000403"/>
<sequence length="188" mass="22197">MPYKTWTCKSSFGGAFLTRNYTYSFKLKVVKEYLNGENSLHTLCLKYKVPSDTLLVIWVSRYKAFGPTGLKQFKCRRYSNDFKLAVITYYLNHATSIQKTAIHFDISHTVVYNWLKLMRQFGIKAIILSKIGRPKMVKKKKETSKRNTEQQLIKRQQKQIKHLEQELSYTKIENVYLKKLDAAIRNKK</sequence>
<dbReference type="InterPro" id="IPR055247">
    <property type="entry name" value="InsJ-like_HTH"/>
</dbReference>
<name>A0A0R1V6B1_9LACO</name>
<dbReference type="AlphaFoldDB" id="A0A0R1V6B1"/>
<dbReference type="InterPro" id="IPR052057">
    <property type="entry name" value="IS150/IS1296_orfA-like"/>
</dbReference>
<dbReference type="Pfam" id="PF13518">
    <property type="entry name" value="HTH_28"/>
    <property type="match status" value="1"/>
</dbReference>
<evidence type="ECO:0000256" key="2">
    <source>
        <dbReference type="SAM" id="Coils"/>
    </source>
</evidence>
<dbReference type="Proteomes" id="UP000051166">
    <property type="component" value="Unassembled WGS sequence"/>
</dbReference>
<evidence type="ECO:0000259" key="3">
    <source>
        <dbReference type="Pfam" id="PF13518"/>
    </source>
</evidence>
<dbReference type="SUPFAM" id="SSF48295">
    <property type="entry name" value="TrpR-like"/>
    <property type="match status" value="2"/>
</dbReference>
<dbReference type="EMBL" id="AZFQ01000034">
    <property type="protein sequence ID" value="KRL99123.1"/>
    <property type="molecule type" value="Genomic_DNA"/>
</dbReference>
<dbReference type="InterPro" id="IPR010921">
    <property type="entry name" value="Trp_repressor/repl_initiator"/>
</dbReference>
<feature type="domain" description="Insertion element IS150 protein InsJ-like helix-turn-helix" evidence="3">
    <location>
        <begin position="82"/>
        <end position="135"/>
    </location>
</feature>
<dbReference type="InterPro" id="IPR036388">
    <property type="entry name" value="WH-like_DNA-bd_sf"/>
</dbReference>
<evidence type="ECO:0000313" key="4">
    <source>
        <dbReference type="EMBL" id="KRL99123.1"/>
    </source>
</evidence>
<comment type="similarity">
    <text evidence="1">Belongs to the IS150/IS1296 orfA family.</text>
</comment>